<evidence type="ECO:0000256" key="9">
    <source>
        <dbReference type="ARBA" id="ARBA00023085"/>
    </source>
</evidence>
<dbReference type="EC" id="3.1.1.11" evidence="5 13"/>
<evidence type="ECO:0000256" key="2">
    <source>
        <dbReference type="ARBA" id="ARBA00005184"/>
    </source>
</evidence>
<dbReference type="InterPro" id="IPR033131">
    <property type="entry name" value="Pectinesterase_Asp_AS"/>
</dbReference>
<keyword evidence="7" id="KW-0964">Secreted</keyword>
<evidence type="ECO:0000256" key="4">
    <source>
        <dbReference type="ARBA" id="ARBA00007786"/>
    </source>
</evidence>
<keyword evidence="16" id="KW-1185">Reference proteome</keyword>
<dbReference type="Proteomes" id="UP001567538">
    <property type="component" value="Unassembled WGS sequence"/>
</dbReference>
<dbReference type="FunFam" id="2.160.20.10:FF:000001">
    <property type="entry name" value="Pectinesterase"/>
    <property type="match status" value="1"/>
</dbReference>
<feature type="domain" description="Pectinesterase inhibitor" evidence="14">
    <location>
        <begin position="15"/>
        <end position="135"/>
    </location>
</feature>
<dbReference type="InterPro" id="IPR035513">
    <property type="entry name" value="Invertase/methylesterase_inhib"/>
</dbReference>
<dbReference type="GO" id="GO:0030599">
    <property type="term" value="F:pectinesterase activity"/>
    <property type="evidence" value="ECO:0007669"/>
    <property type="project" value="UniProtKB-UniRule"/>
</dbReference>
<dbReference type="GO" id="GO:0042545">
    <property type="term" value="P:cell wall modification"/>
    <property type="evidence" value="ECO:0007669"/>
    <property type="project" value="UniProtKB-UniRule"/>
</dbReference>
<dbReference type="InterPro" id="IPR000070">
    <property type="entry name" value="Pectinesterase_cat"/>
</dbReference>
<dbReference type="Gene3D" id="2.160.20.10">
    <property type="entry name" value="Single-stranded right-handed beta-helix, Pectin lyase-like"/>
    <property type="match status" value="1"/>
</dbReference>
<evidence type="ECO:0000256" key="13">
    <source>
        <dbReference type="RuleBase" id="RU000589"/>
    </source>
</evidence>
<evidence type="ECO:0000256" key="12">
    <source>
        <dbReference type="PROSITE-ProRule" id="PRU10040"/>
    </source>
</evidence>
<dbReference type="CDD" id="cd15799">
    <property type="entry name" value="PMEI-like_4"/>
    <property type="match status" value="1"/>
</dbReference>
<evidence type="ECO:0000256" key="3">
    <source>
        <dbReference type="ARBA" id="ARBA00006027"/>
    </source>
</evidence>
<comment type="similarity">
    <text evidence="4">In the C-terminal section; belongs to the pectinesterase family.</text>
</comment>
<dbReference type="InterPro" id="IPR006501">
    <property type="entry name" value="Pectinesterase_inhib_dom"/>
</dbReference>
<feature type="chain" id="PRO_5044525883" description="Pectinesterase" evidence="13">
    <location>
        <begin position="23"/>
        <end position="491"/>
    </location>
</feature>
<reference evidence="15 16" key="1">
    <citation type="submission" date="2024-06" db="EMBL/GenBank/DDBJ databases">
        <title>A chromosome level genome sequence of Diviner's sage (Salvia divinorum).</title>
        <authorList>
            <person name="Ford S.A."/>
            <person name="Ro D.-K."/>
            <person name="Ness R.W."/>
            <person name="Phillips M.A."/>
        </authorList>
    </citation>
    <scope>NUCLEOTIDE SEQUENCE [LARGE SCALE GENOMIC DNA]</scope>
    <source>
        <strain evidence="15">SAF-2024a</strain>
        <tissue evidence="15">Leaf</tissue>
    </source>
</reference>
<dbReference type="InterPro" id="IPR012334">
    <property type="entry name" value="Pectin_lyas_fold"/>
</dbReference>
<comment type="similarity">
    <text evidence="3">In the N-terminal section; belongs to the PMEI family.</text>
</comment>
<evidence type="ECO:0000256" key="6">
    <source>
        <dbReference type="ARBA" id="ARBA00022512"/>
    </source>
</evidence>
<evidence type="ECO:0000256" key="5">
    <source>
        <dbReference type="ARBA" id="ARBA00013229"/>
    </source>
</evidence>
<accession>A0ABD1GK03</accession>
<proteinExistence type="inferred from homology"/>
<evidence type="ECO:0000256" key="11">
    <source>
        <dbReference type="ARBA" id="ARBA00047928"/>
    </source>
</evidence>
<dbReference type="Gene3D" id="1.20.140.40">
    <property type="entry name" value="Invertase/pectin methylesterase inhibitor family protein"/>
    <property type="match status" value="1"/>
</dbReference>
<evidence type="ECO:0000256" key="10">
    <source>
        <dbReference type="ARBA" id="ARBA00023316"/>
    </source>
</evidence>
<comment type="pathway">
    <text evidence="2 13">Glycan metabolism; pectin degradation; 2-dehydro-3-deoxy-D-gluconate from pectin: step 1/5.</text>
</comment>
<feature type="active site" evidence="12">
    <location>
        <position position="329"/>
    </location>
</feature>
<evidence type="ECO:0000259" key="14">
    <source>
        <dbReference type="SMART" id="SM00856"/>
    </source>
</evidence>
<dbReference type="SUPFAM" id="SSF101148">
    <property type="entry name" value="Plant invertase/pectin methylesterase inhibitor"/>
    <property type="match status" value="1"/>
</dbReference>
<keyword evidence="10" id="KW-0961">Cell wall biogenesis/degradation</keyword>
<dbReference type="EMBL" id="JBEAFC010000008">
    <property type="protein sequence ID" value="KAL1543408.1"/>
    <property type="molecule type" value="Genomic_DNA"/>
</dbReference>
<dbReference type="InterPro" id="IPR011050">
    <property type="entry name" value="Pectin_lyase_fold/virulence"/>
</dbReference>
<dbReference type="AlphaFoldDB" id="A0ABD1GK03"/>
<protein>
    <recommendedName>
        <fullName evidence="5 13">Pectinesterase</fullName>
        <ecNumber evidence="5 13">3.1.1.11</ecNumber>
    </recommendedName>
</protein>
<dbReference type="Pfam" id="PF01095">
    <property type="entry name" value="Pectinesterase"/>
    <property type="match status" value="1"/>
</dbReference>
<gene>
    <name evidence="15" type="ORF">AAHA92_20384</name>
</gene>
<keyword evidence="13" id="KW-0732">Signal</keyword>
<comment type="caution">
    <text evidence="15">The sequence shown here is derived from an EMBL/GenBank/DDBJ whole genome shotgun (WGS) entry which is preliminary data.</text>
</comment>
<dbReference type="PROSITE" id="PS00503">
    <property type="entry name" value="PECTINESTERASE_2"/>
    <property type="match status" value="1"/>
</dbReference>
<keyword evidence="9 13" id="KW-0063">Aspartyl esterase</keyword>
<evidence type="ECO:0000256" key="1">
    <source>
        <dbReference type="ARBA" id="ARBA00004191"/>
    </source>
</evidence>
<evidence type="ECO:0000313" key="16">
    <source>
        <dbReference type="Proteomes" id="UP001567538"/>
    </source>
</evidence>
<feature type="signal peptide" evidence="13">
    <location>
        <begin position="1"/>
        <end position="22"/>
    </location>
</feature>
<name>A0ABD1GK03_SALDI</name>
<dbReference type="SUPFAM" id="SSF51126">
    <property type="entry name" value="Pectin lyase-like"/>
    <property type="match status" value="1"/>
</dbReference>
<evidence type="ECO:0000313" key="15">
    <source>
        <dbReference type="EMBL" id="KAL1543408.1"/>
    </source>
</evidence>
<dbReference type="PANTHER" id="PTHR31707">
    <property type="entry name" value="PECTINESTERASE"/>
    <property type="match status" value="1"/>
</dbReference>
<sequence>MSCFSTTFALLLLILTAAAAKSAPVRKKAEAVEAAREGMQQAVAWANGFKAVAESGFPDRALLDCAVMYEDAESRLAQLVSGEKEEWSSDDAVTWLSAALAGHSACLDGLGDMGVSFKARHAHNLTELIREALVLYRAETTNPRGIGKGKTVLPRKPGPVQGGGSLAAWNAATSNADYVVAQDGSGKYKTINEAVAAIARSGRNRPERVIVHVKSGVYKENVEIRRGLTNLMFVGDGIDRTIVTGNRNVQDGATTFSSATFGVSGDGFWARDMTFENTAGPGKHQAVALRVGSDRSVFYRCSFKGYQDTLYTFSLRQFYRSCHVYGTVDFIFGDAAAVLQDCDILVRRPMDHQSNFITAQGRSNPNQNTGISIVGCRVRPAPDLRGAEGRFESFLGRPWRKFSRTVFMKTDLDGLIDRRGWKEWSGGFALATLYYAEFTNTGGGASTAGRVKWPGFHVLSDAREAEKFGARGFIGGDKWIPATGVPFSAGL</sequence>
<comment type="subcellular location">
    <subcellularLocation>
        <location evidence="1">Secreted</location>
        <location evidence="1">Cell wall</location>
    </subcellularLocation>
</comment>
<evidence type="ECO:0000256" key="8">
    <source>
        <dbReference type="ARBA" id="ARBA00022801"/>
    </source>
</evidence>
<keyword evidence="8 13" id="KW-0378">Hydrolase</keyword>
<comment type="catalytic activity">
    <reaction evidence="11 13">
        <text>[(1-&gt;4)-alpha-D-galacturonosyl methyl ester](n) + n H2O = [(1-&gt;4)-alpha-D-galacturonosyl](n) + n methanol + n H(+)</text>
        <dbReference type="Rhea" id="RHEA:22380"/>
        <dbReference type="Rhea" id="RHEA-COMP:14570"/>
        <dbReference type="Rhea" id="RHEA-COMP:14573"/>
        <dbReference type="ChEBI" id="CHEBI:15377"/>
        <dbReference type="ChEBI" id="CHEBI:15378"/>
        <dbReference type="ChEBI" id="CHEBI:17790"/>
        <dbReference type="ChEBI" id="CHEBI:140522"/>
        <dbReference type="ChEBI" id="CHEBI:140523"/>
        <dbReference type="EC" id="3.1.1.11"/>
    </reaction>
</comment>
<dbReference type="GO" id="GO:0045490">
    <property type="term" value="P:pectin catabolic process"/>
    <property type="evidence" value="ECO:0007669"/>
    <property type="project" value="UniProtKB-UniRule"/>
</dbReference>
<keyword evidence="6" id="KW-0134">Cell wall</keyword>
<dbReference type="Pfam" id="PF04043">
    <property type="entry name" value="PMEI"/>
    <property type="match status" value="1"/>
</dbReference>
<evidence type="ECO:0000256" key="7">
    <source>
        <dbReference type="ARBA" id="ARBA00022525"/>
    </source>
</evidence>
<dbReference type="SMART" id="SM00856">
    <property type="entry name" value="PMEI"/>
    <property type="match status" value="1"/>
</dbReference>
<organism evidence="15 16">
    <name type="scientific">Salvia divinorum</name>
    <name type="common">Maria pastora</name>
    <name type="synonym">Diviner's sage</name>
    <dbReference type="NCBI Taxonomy" id="28513"/>
    <lineage>
        <taxon>Eukaryota</taxon>
        <taxon>Viridiplantae</taxon>
        <taxon>Streptophyta</taxon>
        <taxon>Embryophyta</taxon>
        <taxon>Tracheophyta</taxon>
        <taxon>Spermatophyta</taxon>
        <taxon>Magnoliopsida</taxon>
        <taxon>eudicotyledons</taxon>
        <taxon>Gunneridae</taxon>
        <taxon>Pentapetalae</taxon>
        <taxon>asterids</taxon>
        <taxon>lamiids</taxon>
        <taxon>Lamiales</taxon>
        <taxon>Lamiaceae</taxon>
        <taxon>Nepetoideae</taxon>
        <taxon>Mentheae</taxon>
        <taxon>Salviinae</taxon>
        <taxon>Salvia</taxon>
        <taxon>Salvia subgen. Calosphace</taxon>
    </lineage>
</organism>